<dbReference type="Gene3D" id="2.30.30.240">
    <property type="entry name" value="PRC-barrel domain"/>
    <property type="match status" value="2"/>
</dbReference>
<name>A0A1S9IHA2_9CLOT</name>
<dbReference type="Pfam" id="PF05239">
    <property type="entry name" value="PRC"/>
    <property type="match status" value="2"/>
</dbReference>
<proteinExistence type="predicted"/>
<dbReference type="RefSeq" id="WP_078022501.1">
    <property type="nucleotide sequence ID" value="NZ_JADPGM010000003.1"/>
</dbReference>
<dbReference type="EMBL" id="MRAD01000001">
    <property type="protein sequence ID" value="OOO63512.1"/>
    <property type="molecule type" value="Genomic_DNA"/>
</dbReference>
<protein>
    <submittedName>
        <fullName evidence="3">Photosystem reaction center subunit H</fullName>
    </submittedName>
</protein>
<evidence type="ECO:0000313" key="2">
    <source>
        <dbReference type="EMBL" id="OOO63512.1"/>
    </source>
</evidence>
<organism evidence="3 5">
    <name type="scientific">Clostridium tepidum</name>
    <dbReference type="NCBI Taxonomy" id="1962263"/>
    <lineage>
        <taxon>Bacteria</taxon>
        <taxon>Bacillati</taxon>
        <taxon>Bacillota</taxon>
        <taxon>Clostridia</taxon>
        <taxon>Eubacteriales</taxon>
        <taxon>Clostridiaceae</taxon>
        <taxon>Clostridium</taxon>
    </lineage>
</organism>
<feature type="domain" description="PRC-barrel" evidence="1">
    <location>
        <begin position="7"/>
        <end position="70"/>
    </location>
</feature>
<dbReference type="OrthoDB" id="1716342at2"/>
<evidence type="ECO:0000313" key="5">
    <source>
        <dbReference type="Proteomes" id="UP000190256"/>
    </source>
</evidence>
<dbReference type="Proteomes" id="UP000190256">
    <property type="component" value="Unassembled WGS sequence"/>
</dbReference>
<dbReference type="Proteomes" id="UP000190206">
    <property type="component" value="Unassembled WGS sequence"/>
</dbReference>
<comment type="caution">
    <text evidence="3">The sequence shown here is derived from an EMBL/GenBank/DDBJ whole genome shotgun (WGS) entry which is preliminary data.</text>
</comment>
<dbReference type="InterPro" id="IPR011033">
    <property type="entry name" value="PRC_barrel-like_sf"/>
</dbReference>
<dbReference type="SUPFAM" id="SSF50346">
    <property type="entry name" value="PRC-barrel domain"/>
    <property type="match status" value="2"/>
</dbReference>
<reference evidence="2 4" key="2">
    <citation type="submission" date="2016-12" db="EMBL/GenBank/DDBJ databases">
        <title>Clostridium tepidum sp. nov., a close relative of Clostridium sporogenes and Clostridium botulinum Group I.</title>
        <authorList>
            <person name="Dobritsa A.P."/>
            <person name="Kutumbaka K."/>
            <person name="Werner K."/>
            <person name="Samadpour M."/>
        </authorList>
    </citation>
    <scope>NUCLEOTIDE SEQUENCE [LARGE SCALE GENOMIC DNA]</scope>
    <source>
        <strain evidence="2 4">PE</strain>
    </source>
</reference>
<dbReference type="InterPro" id="IPR027275">
    <property type="entry name" value="PRC-brl_dom"/>
</dbReference>
<sequence>MYRSKYFKYMNVYDTNGKKLGFIKDVLVDFNEESVVGFLVSSYKILNKNNIVLIENIVSINKNMVVKKLEKGKYLSFNDIKHLEVIDIDGVLMGVIEDIIINEENYKILAIIISMGFLNNFIKGKKIISPNEIILGEENILYFNYKSRNLDFKIMLKNKINTQE</sequence>
<evidence type="ECO:0000313" key="4">
    <source>
        <dbReference type="Proteomes" id="UP000190206"/>
    </source>
</evidence>
<reference evidence="3 5" key="1">
    <citation type="submission" date="2016-12" db="EMBL/GenBank/DDBJ databases">
        <title>Clostridium tepidum sp. nov., a close relative of Clostridium sporogenes and Clostridium botulinum Group I.</title>
        <authorList>
            <person name="Dobritsa A.P."/>
            <person name="Kutumbaka K.K."/>
            <person name="Werner K."/>
            <person name="Wiedmann M."/>
            <person name="Asmus A."/>
            <person name="Samadpour M."/>
        </authorList>
    </citation>
    <scope>NUCLEOTIDE SEQUENCE [LARGE SCALE GENOMIC DNA]</scope>
    <source>
        <strain evidence="3 5">IEH 97212</strain>
    </source>
</reference>
<accession>A0A1S9IHA2</accession>
<dbReference type="EMBL" id="MRAE01000002">
    <property type="protein sequence ID" value="OOO69662.1"/>
    <property type="molecule type" value="Genomic_DNA"/>
</dbReference>
<dbReference type="AlphaFoldDB" id="A0A1S9IHA2"/>
<feature type="domain" description="PRC-barrel" evidence="1">
    <location>
        <begin position="76"/>
        <end position="130"/>
    </location>
</feature>
<keyword evidence="4" id="KW-1185">Reference proteome</keyword>
<dbReference type="STRING" id="1962263.BS637_00355"/>
<gene>
    <name evidence="2" type="ORF">BS637_00355</name>
    <name evidence="3" type="ORF">BS638_00905</name>
</gene>
<evidence type="ECO:0000259" key="1">
    <source>
        <dbReference type="Pfam" id="PF05239"/>
    </source>
</evidence>
<evidence type="ECO:0000313" key="3">
    <source>
        <dbReference type="EMBL" id="OOO69662.1"/>
    </source>
</evidence>